<dbReference type="Pfam" id="PF13476">
    <property type="entry name" value="AAA_23"/>
    <property type="match status" value="1"/>
</dbReference>
<dbReference type="GO" id="GO:0030870">
    <property type="term" value="C:Mre11 complex"/>
    <property type="evidence" value="ECO:0007669"/>
    <property type="project" value="InterPro"/>
</dbReference>
<dbReference type="NCBIfam" id="TIGR00606">
    <property type="entry name" value="rad50"/>
    <property type="match status" value="1"/>
</dbReference>
<dbReference type="GO" id="GO:0007127">
    <property type="term" value="P:meiosis I"/>
    <property type="evidence" value="ECO:0007669"/>
    <property type="project" value="UniProtKB-ARBA"/>
</dbReference>
<dbReference type="GO" id="GO:0000794">
    <property type="term" value="C:condensed nuclear chromosome"/>
    <property type="evidence" value="ECO:0007669"/>
    <property type="project" value="TreeGrafter"/>
</dbReference>
<evidence type="ECO:0000256" key="10">
    <source>
        <dbReference type="ARBA" id="ARBA00022801"/>
    </source>
</evidence>
<dbReference type="PANTHER" id="PTHR18867:SF12">
    <property type="entry name" value="DNA REPAIR PROTEIN RAD50"/>
    <property type="match status" value="1"/>
</dbReference>
<dbReference type="GO" id="GO:0016887">
    <property type="term" value="F:ATP hydrolysis activity"/>
    <property type="evidence" value="ECO:0007669"/>
    <property type="project" value="InterPro"/>
</dbReference>
<dbReference type="InterPro" id="IPR027417">
    <property type="entry name" value="P-loop_NTPase"/>
</dbReference>
<feature type="coiled-coil region" evidence="19">
    <location>
        <begin position="581"/>
        <end position="608"/>
    </location>
</feature>
<dbReference type="SUPFAM" id="SSF52540">
    <property type="entry name" value="P-loop containing nucleoside triphosphate hydrolases"/>
    <property type="match status" value="1"/>
</dbReference>
<dbReference type="Proteomes" id="UP001309876">
    <property type="component" value="Unassembled WGS sequence"/>
</dbReference>
<feature type="compositionally biased region" description="Polar residues" evidence="20">
    <location>
        <begin position="441"/>
        <end position="460"/>
    </location>
</feature>
<keyword evidence="8" id="KW-0547">Nucleotide-binding</keyword>
<gene>
    <name evidence="22" type="primary">RAD50</name>
    <name evidence="22" type="ORF">LTR05_001567</name>
</gene>
<dbReference type="GO" id="GO:0000725">
    <property type="term" value="P:recombinational repair"/>
    <property type="evidence" value="ECO:0007669"/>
    <property type="project" value="UniProtKB-ARBA"/>
</dbReference>
<comment type="cofactor">
    <cofactor evidence="1">
        <name>Zn(2+)</name>
        <dbReference type="ChEBI" id="CHEBI:29105"/>
    </cofactor>
</comment>
<dbReference type="GO" id="GO:0043047">
    <property type="term" value="F:single-stranded telomeric DNA binding"/>
    <property type="evidence" value="ECO:0007669"/>
    <property type="project" value="TreeGrafter"/>
</dbReference>
<keyword evidence="10" id="KW-0378">Hydrolase</keyword>
<evidence type="ECO:0000256" key="20">
    <source>
        <dbReference type="SAM" id="MobiDB-lite"/>
    </source>
</evidence>
<evidence type="ECO:0000256" key="1">
    <source>
        <dbReference type="ARBA" id="ARBA00001947"/>
    </source>
</evidence>
<evidence type="ECO:0000256" key="17">
    <source>
        <dbReference type="ARBA" id="ARBA00023254"/>
    </source>
</evidence>
<evidence type="ECO:0000256" key="14">
    <source>
        <dbReference type="ARBA" id="ARBA00023054"/>
    </source>
</evidence>
<evidence type="ECO:0000256" key="3">
    <source>
        <dbReference type="ARBA" id="ARBA00004286"/>
    </source>
</evidence>
<feature type="coiled-coil region" evidence="19">
    <location>
        <begin position="772"/>
        <end position="816"/>
    </location>
</feature>
<keyword evidence="11" id="KW-0862">Zinc</keyword>
<evidence type="ECO:0000313" key="23">
    <source>
        <dbReference type="Proteomes" id="UP001309876"/>
    </source>
</evidence>
<dbReference type="EMBL" id="JAVRRJ010000001">
    <property type="protein sequence ID" value="KAK5091384.1"/>
    <property type="molecule type" value="Genomic_DNA"/>
</dbReference>
<dbReference type="GO" id="GO:0000722">
    <property type="term" value="P:telomere maintenance via recombination"/>
    <property type="evidence" value="ECO:0007669"/>
    <property type="project" value="TreeGrafter"/>
</dbReference>
<evidence type="ECO:0000256" key="11">
    <source>
        <dbReference type="ARBA" id="ARBA00022833"/>
    </source>
</evidence>
<dbReference type="GO" id="GO:0070192">
    <property type="term" value="P:chromosome organization involved in meiotic cell cycle"/>
    <property type="evidence" value="ECO:0007669"/>
    <property type="project" value="TreeGrafter"/>
</dbReference>
<feature type="coiled-coil region" evidence="19">
    <location>
        <begin position="988"/>
        <end position="1064"/>
    </location>
</feature>
<dbReference type="FunFam" id="3.40.50.300:FF:001195">
    <property type="entry name" value="DNA repair protein rad50"/>
    <property type="match status" value="1"/>
</dbReference>
<evidence type="ECO:0000256" key="7">
    <source>
        <dbReference type="ARBA" id="ARBA00022723"/>
    </source>
</evidence>
<comment type="similarity">
    <text evidence="4">Belongs to the SMC family. RAD50 subfamily.</text>
</comment>
<feature type="coiled-coil region" evidence="19">
    <location>
        <begin position="471"/>
        <end position="528"/>
    </location>
</feature>
<feature type="region of interest" description="Disordered" evidence="20">
    <location>
        <begin position="437"/>
        <end position="460"/>
    </location>
</feature>
<dbReference type="GO" id="GO:0007004">
    <property type="term" value="P:telomere maintenance via telomerase"/>
    <property type="evidence" value="ECO:0007669"/>
    <property type="project" value="TreeGrafter"/>
</dbReference>
<dbReference type="InterPro" id="IPR004584">
    <property type="entry name" value="Rad50_eukaryotes"/>
</dbReference>
<protein>
    <recommendedName>
        <fullName evidence="5">DNA repair protein RAD50</fullName>
    </recommendedName>
</protein>
<keyword evidence="15" id="KW-0234">DNA repair</keyword>
<dbReference type="GO" id="GO:0051880">
    <property type="term" value="F:G-quadruplex DNA binding"/>
    <property type="evidence" value="ECO:0007669"/>
    <property type="project" value="TreeGrafter"/>
</dbReference>
<keyword evidence="17" id="KW-0469">Meiosis</keyword>
<keyword evidence="9" id="KW-0227">DNA damage</keyword>
<dbReference type="GO" id="GO:0003691">
    <property type="term" value="F:double-stranded telomeric DNA binding"/>
    <property type="evidence" value="ECO:0007669"/>
    <property type="project" value="TreeGrafter"/>
</dbReference>
<keyword evidence="16" id="KW-0539">Nucleus</keyword>
<feature type="compositionally biased region" description="Basic and acidic residues" evidence="20">
    <location>
        <begin position="211"/>
        <end position="220"/>
    </location>
</feature>
<reference evidence="22 23" key="1">
    <citation type="submission" date="2023-08" db="EMBL/GenBank/DDBJ databases">
        <title>Black Yeasts Isolated from many extreme environments.</title>
        <authorList>
            <person name="Coleine C."/>
            <person name="Stajich J.E."/>
            <person name="Selbmann L."/>
        </authorList>
    </citation>
    <scope>NUCLEOTIDE SEQUENCE [LARGE SCALE GENOMIC DNA]</scope>
    <source>
        <strain evidence="22 23">CCFEE 5910</strain>
    </source>
</reference>
<evidence type="ECO:0000259" key="21">
    <source>
        <dbReference type="Pfam" id="PF13476"/>
    </source>
</evidence>
<evidence type="ECO:0000256" key="16">
    <source>
        <dbReference type="ARBA" id="ARBA00023242"/>
    </source>
</evidence>
<proteinExistence type="inferred from homology"/>
<organism evidence="22 23">
    <name type="scientific">Lithohypha guttulata</name>
    <dbReference type="NCBI Taxonomy" id="1690604"/>
    <lineage>
        <taxon>Eukaryota</taxon>
        <taxon>Fungi</taxon>
        <taxon>Dikarya</taxon>
        <taxon>Ascomycota</taxon>
        <taxon>Pezizomycotina</taxon>
        <taxon>Eurotiomycetes</taxon>
        <taxon>Chaetothyriomycetidae</taxon>
        <taxon>Chaetothyriales</taxon>
        <taxon>Trichomeriaceae</taxon>
        <taxon>Lithohypha</taxon>
    </lineage>
</organism>
<keyword evidence="12" id="KW-0067">ATP-binding</keyword>
<evidence type="ECO:0000256" key="6">
    <source>
        <dbReference type="ARBA" id="ARBA00022454"/>
    </source>
</evidence>
<evidence type="ECO:0000256" key="12">
    <source>
        <dbReference type="ARBA" id="ARBA00022840"/>
    </source>
</evidence>
<evidence type="ECO:0000256" key="9">
    <source>
        <dbReference type="ARBA" id="ARBA00022763"/>
    </source>
</evidence>
<sequence length="1306" mass="149719">MSSIDRMMILGVRAFPTTEGETIKFEPPLTIVAGTNGSGKTTIIECLRFITTGALPPGAGLKGAWIHDPGLQGEKSVLAQVKLLFHAANGTKLVVTRNLELQLKKQSRSQKTKEATLLIERHGQKTALSTRVAELDEQVPLYLGVSTSLLDNVIFCHQEDSQWPLAESGTLKKKFDEIFEAGKYTKAVKELVDIRKKHKNDLGRQEALAESAKKDRDRANRVRQRCKQLHKEIEDLREQARDWQNRFDSASTGAAEKWKQAEQVGQKVAVLEAHRMDRDNKEKMVADLKVHLKEIGESDEWLENALAQFNATLAGYEETKQTKGDQWLEYKENLAQLKEKLDIKLTEQGQYQQEKVEHNRQLERRKNQIRESAAKHQLRGYDDLSDDDRVEDFLFKIKKLAKDRTTKLEQARAEADQQKREATTTLNKLTERQNVLKDNRTSANRQMAENSRQAAQRQSDVDNIQVNEGSKAAIESRMEDLQARLLSTRQSLNSMDYPAKIKQANQELSRFDEELNRLNAELLQSTKRAGEVAQLSHVKQEIREQQRGLRTLLEVHSDKINTLVGSGWDPTNLNTKFQGILLNAVKEVASAKRERDNILREAEQIQYKQRSLRDELGARKRQAQQYEKIVKDAIDGDIADYEETSSAAELRLETATENMKEYGGLATWFGRVLEIAESKHACRLCERPFKGPDDPRLNVFKRKVQTLVARASAEAADEELQEATADHKRIVDAGASYENWKRVTKEEIPTMDTDIAKLNQDHERSMALLEKHDRTVEAKEEAQNEIESLSTTVASITKIEQDIKSLNAKVDELTAKQSQHGDIRTLEDIQEEITTINGKAYETKRNVSRMTKEQDTARSETYAQELELREMRSELETVSRQLDRKTGLLDRVQEFKDMNQKQREIIGTIDTELENIGPQIDAANAKRDDVDQRANARLRDMNQDARGLDETVSALQLVNDQIQTYVQGGSESKLSRIVREIGHIRQEIARDEAAQKQLTKEISQVDEQLRDSDNTRRRYADNLRYRELCRDLKWLQGEIETLESTNAEHDQDQLKRESEQLTRDRHACAAQLQGVVGESKTKDLQLKELLAEYDTDLKDAALRYRQAHVKVESTKLAVEDIGKYSTALDQAVTKYHSLKMDQVNAIMDELWRNTYMGTDVDTIYIKSDLEVKTSSRTHHYRVVMLKRDVELDMRGRCSAGQKVLASIIIRLALAECFSKDCGVIALDEPTTNLDEKNIEALALSLHRIIESRRHQKNFQLIIITHDERFLELLNAQDFIDNYYIVRRDEHDNSVIEKQSILRIMRK</sequence>
<evidence type="ECO:0000256" key="8">
    <source>
        <dbReference type="ARBA" id="ARBA00022741"/>
    </source>
</evidence>
<keyword evidence="6" id="KW-0158">Chromosome</keyword>
<evidence type="ECO:0000256" key="13">
    <source>
        <dbReference type="ARBA" id="ARBA00022842"/>
    </source>
</evidence>
<keyword evidence="13" id="KW-0460">Magnesium</keyword>
<evidence type="ECO:0000256" key="4">
    <source>
        <dbReference type="ARBA" id="ARBA00009439"/>
    </source>
</evidence>
<evidence type="ECO:0000256" key="15">
    <source>
        <dbReference type="ARBA" id="ARBA00023204"/>
    </source>
</evidence>
<keyword evidence="23" id="KW-1185">Reference proteome</keyword>
<comment type="caution">
    <text evidence="22">The sequence shown here is derived from an EMBL/GenBank/DDBJ whole genome shotgun (WGS) entry which is preliminary data.</text>
</comment>
<evidence type="ECO:0000256" key="5">
    <source>
        <dbReference type="ARBA" id="ARBA00017893"/>
    </source>
</evidence>
<evidence type="ECO:0000313" key="22">
    <source>
        <dbReference type="EMBL" id="KAK5091384.1"/>
    </source>
</evidence>
<dbReference type="GO" id="GO:0005524">
    <property type="term" value="F:ATP binding"/>
    <property type="evidence" value="ECO:0007669"/>
    <property type="project" value="UniProtKB-KW"/>
</dbReference>
<evidence type="ECO:0000256" key="18">
    <source>
        <dbReference type="ARBA" id="ARBA00049360"/>
    </source>
</evidence>
<evidence type="ECO:0000256" key="19">
    <source>
        <dbReference type="SAM" id="Coils"/>
    </source>
</evidence>
<dbReference type="PANTHER" id="PTHR18867">
    <property type="entry name" value="RAD50"/>
    <property type="match status" value="1"/>
</dbReference>
<keyword evidence="7" id="KW-0479">Metal-binding</keyword>
<feature type="region of interest" description="Disordered" evidence="20">
    <location>
        <begin position="202"/>
        <end position="221"/>
    </location>
</feature>
<keyword evidence="14 19" id="KW-0175">Coiled coil</keyword>
<comment type="catalytic activity">
    <reaction evidence="18">
        <text>ATP + H2O = ADP + phosphate + H(+)</text>
        <dbReference type="Rhea" id="RHEA:13065"/>
        <dbReference type="ChEBI" id="CHEBI:15377"/>
        <dbReference type="ChEBI" id="CHEBI:15378"/>
        <dbReference type="ChEBI" id="CHEBI:30616"/>
        <dbReference type="ChEBI" id="CHEBI:43474"/>
        <dbReference type="ChEBI" id="CHEBI:456216"/>
    </reaction>
</comment>
<accession>A0AAN7T7T1</accession>
<dbReference type="GO" id="GO:0046872">
    <property type="term" value="F:metal ion binding"/>
    <property type="evidence" value="ECO:0007669"/>
    <property type="project" value="UniProtKB-KW"/>
</dbReference>
<dbReference type="Gene3D" id="3.40.50.300">
    <property type="entry name" value="P-loop containing nucleotide triphosphate hydrolases"/>
    <property type="match status" value="2"/>
</dbReference>
<dbReference type="FunFam" id="3.40.50.300:FF:000593">
    <property type="entry name" value="DNA repair protein RAD50"/>
    <property type="match status" value="1"/>
</dbReference>
<comment type="subcellular location">
    <subcellularLocation>
        <location evidence="3">Chromosome</location>
    </subcellularLocation>
    <subcellularLocation>
        <location evidence="2">Nucleus</location>
    </subcellularLocation>
</comment>
<evidence type="ECO:0000256" key="2">
    <source>
        <dbReference type="ARBA" id="ARBA00004123"/>
    </source>
</evidence>
<feature type="domain" description="Rad50/SbcC-type AAA" evidence="21">
    <location>
        <begin position="8"/>
        <end position="234"/>
    </location>
</feature>
<name>A0AAN7T7T1_9EURO</name>
<dbReference type="InterPro" id="IPR038729">
    <property type="entry name" value="Rad50/SbcC_AAA"/>
</dbReference>
<dbReference type="GO" id="GO:0006303">
    <property type="term" value="P:double-strand break repair via nonhomologous end joining"/>
    <property type="evidence" value="ECO:0007669"/>
    <property type="project" value="UniProtKB-ARBA"/>
</dbReference>